<evidence type="ECO:0000313" key="2">
    <source>
        <dbReference type="EMBL" id="KIH90705.1"/>
    </source>
</evidence>
<dbReference type="EMBL" id="AWTV01000008">
    <property type="protein sequence ID" value="KIH90705.1"/>
    <property type="molecule type" value="Genomic_DNA"/>
</dbReference>
<sequence length="162" mass="17471">MAVPFLLSGLTTREAIIDAMTRALVALDHNHVELFNSAWAGEDVVAQIGVDDDKKVLPNLSVIRKAVFDRVGPMDTTHSFTTPRVDVHEGADTAVLTTVSLAQHCPAGRGKEPDGPKYLVGGEYTVDMVRDAADGAWKIKKWILKINWAQGDASILDGPPPS</sequence>
<dbReference type="InterPro" id="IPR032710">
    <property type="entry name" value="NTF2-like_dom_sf"/>
</dbReference>
<reference evidence="2 3" key="1">
    <citation type="journal article" date="2014" name="BMC Genomics">
        <title>Comparative genomics of the major fungal agents of human and animal Sporotrichosis: Sporothrix schenckii and Sporothrix brasiliensis.</title>
        <authorList>
            <person name="Teixeira M.M."/>
            <person name="de Almeida L.G."/>
            <person name="Kubitschek-Barreira P."/>
            <person name="Alves F.L."/>
            <person name="Kioshima E.S."/>
            <person name="Abadio A.K."/>
            <person name="Fernandes L."/>
            <person name="Derengowski L.S."/>
            <person name="Ferreira K.S."/>
            <person name="Souza R.C."/>
            <person name="Ruiz J.C."/>
            <person name="de Andrade N.C."/>
            <person name="Paes H.C."/>
            <person name="Nicola A.M."/>
            <person name="Albuquerque P."/>
            <person name="Gerber A.L."/>
            <person name="Martins V.P."/>
            <person name="Peconick L.D."/>
            <person name="Neto A.V."/>
            <person name="Chaucanez C.B."/>
            <person name="Silva P.A."/>
            <person name="Cunha O.L."/>
            <person name="de Oliveira F.F."/>
            <person name="dos Santos T.C."/>
            <person name="Barros A.L."/>
            <person name="Soares M.A."/>
            <person name="de Oliveira L.M."/>
            <person name="Marini M.M."/>
            <person name="Villalobos-Duno H."/>
            <person name="Cunha M.M."/>
            <person name="de Hoog S."/>
            <person name="da Silveira J.F."/>
            <person name="Henrissat B."/>
            <person name="Nino-Vega G.A."/>
            <person name="Cisalpino P.S."/>
            <person name="Mora-Montes H.M."/>
            <person name="Almeida S.R."/>
            <person name="Stajich J.E."/>
            <person name="Lopes-Bezerra L.M."/>
            <person name="Vasconcelos A.T."/>
            <person name="Felipe M.S."/>
        </authorList>
    </citation>
    <scope>NUCLEOTIDE SEQUENCE [LARGE SCALE GENOMIC DNA]</scope>
    <source>
        <strain evidence="2 3">5110</strain>
    </source>
</reference>
<proteinExistence type="predicted"/>
<comment type="caution">
    <text evidence="2">The sequence shown here is derived from an EMBL/GenBank/DDBJ whole genome shotgun (WGS) entry which is preliminary data.</text>
</comment>
<protein>
    <recommendedName>
        <fullName evidence="1">SnoaL-like domain-containing protein</fullName>
    </recommendedName>
</protein>
<dbReference type="AlphaFoldDB" id="A0A0C2IVB0"/>
<dbReference type="SUPFAM" id="SSF54427">
    <property type="entry name" value="NTF2-like"/>
    <property type="match status" value="1"/>
</dbReference>
<dbReference type="Proteomes" id="UP000031575">
    <property type="component" value="Unassembled WGS sequence"/>
</dbReference>
<dbReference type="InterPro" id="IPR037401">
    <property type="entry name" value="SnoaL-like"/>
</dbReference>
<dbReference type="GeneID" id="63674324"/>
<evidence type="ECO:0000313" key="3">
    <source>
        <dbReference type="Proteomes" id="UP000031575"/>
    </source>
</evidence>
<dbReference type="Pfam" id="PF13577">
    <property type="entry name" value="SnoaL_4"/>
    <property type="match status" value="1"/>
</dbReference>
<gene>
    <name evidence="2" type="ORF">SPBR_01085</name>
</gene>
<dbReference type="Gene3D" id="3.10.450.50">
    <property type="match status" value="1"/>
</dbReference>
<dbReference type="HOGENOM" id="CLU_106738_1_0_1"/>
<evidence type="ECO:0000259" key="1">
    <source>
        <dbReference type="Pfam" id="PF13577"/>
    </source>
</evidence>
<dbReference type="RefSeq" id="XP_040618715.1">
    <property type="nucleotide sequence ID" value="XM_040759403.1"/>
</dbReference>
<accession>A0A0C2IVB0</accession>
<name>A0A0C2IVB0_9PEZI</name>
<keyword evidence="3" id="KW-1185">Reference proteome</keyword>
<dbReference type="VEuPathDB" id="FungiDB:SPBR_01085"/>
<organism evidence="2 3">
    <name type="scientific">Sporothrix brasiliensis 5110</name>
    <dbReference type="NCBI Taxonomy" id="1398154"/>
    <lineage>
        <taxon>Eukaryota</taxon>
        <taxon>Fungi</taxon>
        <taxon>Dikarya</taxon>
        <taxon>Ascomycota</taxon>
        <taxon>Pezizomycotina</taxon>
        <taxon>Sordariomycetes</taxon>
        <taxon>Sordariomycetidae</taxon>
        <taxon>Ophiostomatales</taxon>
        <taxon>Ophiostomataceae</taxon>
        <taxon>Sporothrix</taxon>
    </lineage>
</organism>
<dbReference type="OrthoDB" id="2148716at2759"/>
<feature type="domain" description="SnoaL-like" evidence="1">
    <location>
        <begin position="10"/>
        <end position="142"/>
    </location>
</feature>